<keyword evidence="8 12" id="KW-0175">Coiled coil</keyword>
<dbReference type="GO" id="GO:0004832">
    <property type="term" value="F:valine-tRNA ligase activity"/>
    <property type="evidence" value="ECO:0007669"/>
    <property type="project" value="UniProtKB-UniRule"/>
</dbReference>
<comment type="catalytic activity">
    <reaction evidence="10 12">
        <text>tRNA(Val) + L-valine + ATP = L-valyl-tRNA(Val) + AMP + diphosphate</text>
        <dbReference type="Rhea" id="RHEA:10704"/>
        <dbReference type="Rhea" id="RHEA-COMP:9672"/>
        <dbReference type="Rhea" id="RHEA-COMP:9708"/>
        <dbReference type="ChEBI" id="CHEBI:30616"/>
        <dbReference type="ChEBI" id="CHEBI:33019"/>
        <dbReference type="ChEBI" id="CHEBI:57762"/>
        <dbReference type="ChEBI" id="CHEBI:78442"/>
        <dbReference type="ChEBI" id="CHEBI:78537"/>
        <dbReference type="ChEBI" id="CHEBI:456215"/>
        <dbReference type="EC" id="6.1.1.9"/>
    </reaction>
</comment>
<protein>
    <recommendedName>
        <fullName evidence="12">Valine--tRNA ligase</fullName>
        <ecNumber evidence="12">6.1.1.9</ecNumber>
    </recommendedName>
    <alternativeName>
        <fullName evidence="12">Valyl-tRNA synthetase</fullName>
        <shortName evidence="12">ValRS</shortName>
    </alternativeName>
</protein>
<dbReference type="SUPFAM" id="SSF52374">
    <property type="entry name" value="Nucleotidylyl transferase"/>
    <property type="match status" value="1"/>
</dbReference>
<feature type="domain" description="Methionyl/Valyl/Leucyl/Isoleucyl-tRNA synthetase anticodon-binding" evidence="14">
    <location>
        <begin position="625"/>
        <end position="767"/>
    </location>
</feature>
<evidence type="ECO:0000256" key="2">
    <source>
        <dbReference type="ARBA" id="ARBA00011245"/>
    </source>
</evidence>
<dbReference type="GO" id="GO:0005524">
    <property type="term" value="F:ATP binding"/>
    <property type="evidence" value="ECO:0007669"/>
    <property type="project" value="UniProtKB-UniRule"/>
</dbReference>
<dbReference type="FunFam" id="3.40.50.620:FF:000032">
    <property type="entry name" value="Valine--tRNA ligase"/>
    <property type="match status" value="1"/>
</dbReference>
<comment type="similarity">
    <text evidence="11 12">Belongs to the class-I aminoacyl-tRNA synthetase family. ValS type 1 subfamily.</text>
</comment>
<dbReference type="Pfam" id="PF00133">
    <property type="entry name" value="tRNA-synt_1"/>
    <property type="match status" value="1"/>
</dbReference>
<sequence>MSISTKYNPAETEDKWYSYWLSKKFFHSEPDEREPYTIVIPPPNVTGVLHMGHMLNNTIQDVLIRKARMQGKNACWVPGTDHASIATEAKVVAMLKEQGINKKDLSRDEFLKYAWEWKEKYGGIILEQLKKLGASCDWDRTRFTMEEDLSEAVIDSFIHLHKKGWIYRGIRMVNWDPAGKTAVSDEEVIRKEVNQKLYYIKYLISGTEDQFITIATTRPETIMADAAICINPNDERFIHLKGKKVFVPLVNHEIPVIQDEYVDMEFGTGCLKVTPAHDLNDYELGLKHNLPVTDILNDDGTLNELAVILVGEDRFIARKKIAKMLEEAGHLEKVEDYKSQVGFSERTDAAIEPKLSMQWFVKMKEMAQPALDDVLNGDVNLIPNKFENTYRHWMENVRDWNISRQLWWGQRIPAWYDEKGNWVVAKTKEEALEEFWKKKHLDETCSDTEKAGFKHQLEPFLRQDEDVMDTWFSSWLWPISVFDGFKNPDNKDINYYYPTNDLVTAPEILFFWVARMIMAGHEFMGKKPFTNVYLTGIVRDKLGRKMSKSLGNSPDPIGLIEKYGADGVRVGMLLCSPAGNDLMFDESYCEQGRNFANKVWNAFRLVKGWEVDQNLENPNIQAIAWFESRFNEALVEIEDNFKQYRLSEALMATYKLVWDDFCAWYLEMVKPAYQQPIDAGSYQATVNYFQKILTLLHPYMPFLTEELWHDELFGERAEMDCCIVAEYPKIGSFDSALLKDAEIVKTVVAEIRNVRNQKQISPKEALPLSIKVNSDLDYEKWLNIVFKLANISEAELVNDKIAGAAAFMAGKDEFFIPLADNIDVDAERERLNADLVYLQGFLKAVDAKLNNERFVQNAKPEIVDNERNKKADAEAKIKIIEESLAMLA</sequence>
<dbReference type="InterPro" id="IPR001412">
    <property type="entry name" value="aa-tRNA-synth_I_CS"/>
</dbReference>
<dbReference type="PRINTS" id="PR00986">
    <property type="entry name" value="TRNASYNTHVAL"/>
</dbReference>
<evidence type="ECO:0000259" key="14">
    <source>
        <dbReference type="Pfam" id="PF08264"/>
    </source>
</evidence>
<dbReference type="InterPro" id="IPR037118">
    <property type="entry name" value="Val-tRNA_synth_C_sf"/>
</dbReference>
<keyword evidence="6 12" id="KW-0067">ATP-binding</keyword>
<feature type="domain" description="Aminoacyl-tRNA synthetase class Ia" evidence="13">
    <location>
        <begin position="15"/>
        <end position="584"/>
    </location>
</feature>
<dbReference type="SUPFAM" id="SSF50677">
    <property type="entry name" value="ValRS/IleRS/LeuRS editing domain"/>
    <property type="match status" value="1"/>
</dbReference>
<dbReference type="InterPro" id="IPR009008">
    <property type="entry name" value="Val/Leu/Ile-tRNA-synth_edit"/>
</dbReference>
<evidence type="ECO:0000256" key="1">
    <source>
        <dbReference type="ARBA" id="ARBA00004496"/>
    </source>
</evidence>
<accession>A0A1H9K4B6</accession>
<proteinExistence type="inferred from homology"/>
<name>A0A1H9K4B6_9SPHI</name>
<keyword evidence="4 12" id="KW-0436">Ligase</keyword>
<dbReference type="SUPFAM" id="SSF46589">
    <property type="entry name" value="tRNA-binding arm"/>
    <property type="match status" value="1"/>
</dbReference>
<dbReference type="NCBIfam" id="NF004349">
    <property type="entry name" value="PRK05729.1"/>
    <property type="match status" value="1"/>
</dbReference>
<dbReference type="EMBL" id="FOGG01000002">
    <property type="protein sequence ID" value="SEQ93743.1"/>
    <property type="molecule type" value="Genomic_DNA"/>
</dbReference>
<gene>
    <name evidence="12" type="primary">valS</name>
    <name evidence="16" type="ORF">SAMN04488023_102204</name>
</gene>
<dbReference type="HAMAP" id="MF_02004">
    <property type="entry name" value="Val_tRNA_synth_type1"/>
    <property type="match status" value="1"/>
</dbReference>
<comment type="domain">
    <text evidence="12">The C-terminal coiled-coil domain is crucial for aminoacylation activity.</text>
</comment>
<evidence type="ECO:0000256" key="4">
    <source>
        <dbReference type="ARBA" id="ARBA00022598"/>
    </source>
</evidence>
<keyword evidence="9 12" id="KW-0030">Aminoacyl-tRNA synthetase</keyword>
<evidence type="ECO:0000313" key="17">
    <source>
        <dbReference type="Proteomes" id="UP000199572"/>
    </source>
</evidence>
<dbReference type="InterPro" id="IPR010978">
    <property type="entry name" value="tRNA-bd_arm"/>
</dbReference>
<dbReference type="Gene3D" id="1.10.730.10">
    <property type="entry name" value="Isoleucyl-tRNA Synthetase, Domain 1"/>
    <property type="match status" value="1"/>
</dbReference>
<evidence type="ECO:0000256" key="5">
    <source>
        <dbReference type="ARBA" id="ARBA00022741"/>
    </source>
</evidence>
<dbReference type="RefSeq" id="WP_090880951.1">
    <property type="nucleotide sequence ID" value="NZ_FOGG01000002.1"/>
</dbReference>
<evidence type="ECO:0000256" key="8">
    <source>
        <dbReference type="ARBA" id="ARBA00023054"/>
    </source>
</evidence>
<evidence type="ECO:0000256" key="3">
    <source>
        <dbReference type="ARBA" id="ARBA00022490"/>
    </source>
</evidence>
<evidence type="ECO:0000256" key="10">
    <source>
        <dbReference type="ARBA" id="ARBA00047552"/>
    </source>
</evidence>
<keyword evidence="5 12" id="KW-0547">Nucleotide-binding</keyword>
<dbReference type="InterPro" id="IPR002300">
    <property type="entry name" value="aa-tRNA-synth_Ia"/>
</dbReference>
<dbReference type="Proteomes" id="UP000199572">
    <property type="component" value="Unassembled WGS sequence"/>
</dbReference>
<reference evidence="16 17" key="1">
    <citation type="submission" date="2016-10" db="EMBL/GenBank/DDBJ databases">
        <authorList>
            <person name="de Groot N.N."/>
        </authorList>
    </citation>
    <scope>NUCLEOTIDE SEQUENCE [LARGE SCALE GENOMIC DNA]</scope>
    <source>
        <strain evidence="16 17">DSM 18610</strain>
    </source>
</reference>
<organism evidence="16 17">
    <name type="scientific">Pedobacter rhizosphaerae</name>
    <dbReference type="NCBI Taxonomy" id="390241"/>
    <lineage>
        <taxon>Bacteria</taxon>
        <taxon>Pseudomonadati</taxon>
        <taxon>Bacteroidota</taxon>
        <taxon>Sphingobacteriia</taxon>
        <taxon>Sphingobacteriales</taxon>
        <taxon>Sphingobacteriaceae</taxon>
        <taxon>Pedobacter</taxon>
    </lineage>
</organism>
<dbReference type="PROSITE" id="PS00178">
    <property type="entry name" value="AA_TRNA_LIGASE_I"/>
    <property type="match status" value="1"/>
</dbReference>
<dbReference type="OrthoDB" id="9810365at2"/>
<evidence type="ECO:0000256" key="6">
    <source>
        <dbReference type="ARBA" id="ARBA00022840"/>
    </source>
</evidence>
<evidence type="ECO:0000256" key="9">
    <source>
        <dbReference type="ARBA" id="ARBA00023146"/>
    </source>
</evidence>
<dbReference type="SUPFAM" id="SSF47323">
    <property type="entry name" value="Anticodon-binding domain of a subclass of class I aminoacyl-tRNA synthetases"/>
    <property type="match status" value="1"/>
</dbReference>
<keyword evidence="17" id="KW-1185">Reference proteome</keyword>
<comment type="function">
    <text evidence="12">Catalyzes the attachment of valine to tRNA(Val). As ValRS can inadvertently accommodate and process structurally similar amino acids such as threonine, to avoid such errors, it has a 'posttransfer' editing activity that hydrolyzes mischarged Thr-tRNA(Val) in a tRNA-dependent manner.</text>
</comment>
<dbReference type="CDD" id="cd00817">
    <property type="entry name" value="ValRS_core"/>
    <property type="match status" value="1"/>
</dbReference>
<comment type="subunit">
    <text evidence="2 12">Monomer.</text>
</comment>
<evidence type="ECO:0000256" key="11">
    <source>
        <dbReference type="ARBA" id="ARBA00060830"/>
    </source>
</evidence>
<evidence type="ECO:0000313" key="16">
    <source>
        <dbReference type="EMBL" id="SEQ93743.1"/>
    </source>
</evidence>
<dbReference type="PANTHER" id="PTHR11946:SF109">
    <property type="entry name" value="VALINE--TRNA LIGASE"/>
    <property type="match status" value="1"/>
</dbReference>
<dbReference type="InterPro" id="IPR014729">
    <property type="entry name" value="Rossmann-like_a/b/a_fold"/>
</dbReference>
<dbReference type="InterPro" id="IPR013155">
    <property type="entry name" value="M/V/L/I-tRNA-synth_anticd-bd"/>
</dbReference>
<feature type="binding site" evidence="12">
    <location>
        <position position="548"/>
    </location>
    <ligand>
        <name>ATP</name>
        <dbReference type="ChEBI" id="CHEBI:30616"/>
    </ligand>
</feature>
<dbReference type="Gene3D" id="1.10.287.380">
    <property type="entry name" value="Valyl-tRNA synthetase, C-terminal domain"/>
    <property type="match status" value="1"/>
</dbReference>
<comment type="domain">
    <text evidence="12">ValRS has two distinct active sites: one for aminoacylation and one for editing. The misactivated threonine is translocated from the active site to the editing site.</text>
</comment>
<evidence type="ECO:0000256" key="7">
    <source>
        <dbReference type="ARBA" id="ARBA00022917"/>
    </source>
</evidence>
<dbReference type="GO" id="GO:0002161">
    <property type="term" value="F:aminoacyl-tRNA deacylase activity"/>
    <property type="evidence" value="ECO:0007669"/>
    <property type="project" value="InterPro"/>
</dbReference>
<dbReference type="Pfam" id="PF08264">
    <property type="entry name" value="Anticodon_1"/>
    <property type="match status" value="1"/>
</dbReference>
<dbReference type="InterPro" id="IPR033705">
    <property type="entry name" value="Anticodon_Ia_Val"/>
</dbReference>
<dbReference type="EC" id="6.1.1.9" evidence="12"/>
<dbReference type="Gene3D" id="3.90.740.10">
    <property type="entry name" value="Valyl/Leucyl/Isoleucyl-tRNA synthetase, editing domain"/>
    <property type="match status" value="1"/>
</dbReference>
<dbReference type="InterPro" id="IPR002303">
    <property type="entry name" value="Valyl-tRNA_ligase"/>
</dbReference>
<dbReference type="FunFam" id="1.10.287.380:FF:000001">
    <property type="entry name" value="Valine--tRNA ligase"/>
    <property type="match status" value="1"/>
</dbReference>
<feature type="short sequence motif" description="'KMSKS' region" evidence="12">
    <location>
        <begin position="545"/>
        <end position="549"/>
    </location>
</feature>
<feature type="short sequence motif" description="'HIGH' region" evidence="12">
    <location>
        <begin position="43"/>
        <end position="53"/>
    </location>
</feature>
<comment type="subcellular location">
    <subcellularLocation>
        <location evidence="1 12">Cytoplasm</location>
    </subcellularLocation>
</comment>
<dbReference type="NCBIfam" id="TIGR00422">
    <property type="entry name" value="valS"/>
    <property type="match status" value="1"/>
</dbReference>
<keyword evidence="7 12" id="KW-0648">Protein biosynthesis</keyword>
<dbReference type="InterPro" id="IPR009080">
    <property type="entry name" value="tRNAsynth_Ia_anticodon-bd"/>
</dbReference>
<dbReference type="CDD" id="cd07962">
    <property type="entry name" value="Anticodon_Ia_Val"/>
    <property type="match status" value="1"/>
</dbReference>
<dbReference type="GO" id="GO:0006438">
    <property type="term" value="P:valyl-tRNA aminoacylation"/>
    <property type="evidence" value="ECO:0007669"/>
    <property type="project" value="UniProtKB-UniRule"/>
</dbReference>
<evidence type="ECO:0000259" key="15">
    <source>
        <dbReference type="Pfam" id="PF10458"/>
    </source>
</evidence>
<dbReference type="STRING" id="390241.SAMN04488023_102204"/>
<dbReference type="PANTHER" id="PTHR11946">
    <property type="entry name" value="VALYL-TRNA SYNTHETASES"/>
    <property type="match status" value="1"/>
</dbReference>
<dbReference type="InterPro" id="IPR019499">
    <property type="entry name" value="Val-tRNA_synth_tRNA-bd"/>
</dbReference>
<dbReference type="Pfam" id="PF10458">
    <property type="entry name" value="Val_tRNA-synt_C"/>
    <property type="match status" value="1"/>
</dbReference>
<keyword evidence="3 12" id="KW-0963">Cytoplasm</keyword>
<dbReference type="Gene3D" id="3.40.50.620">
    <property type="entry name" value="HUPs"/>
    <property type="match status" value="2"/>
</dbReference>
<dbReference type="AlphaFoldDB" id="A0A1H9K4B6"/>
<dbReference type="GO" id="GO:0005829">
    <property type="term" value="C:cytosol"/>
    <property type="evidence" value="ECO:0007669"/>
    <property type="project" value="TreeGrafter"/>
</dbReference>
<evidence type="ECO:0000259" key="13">
    <source>
        <dbReference type="Pfam" id="PF00133"/>
    </source>
</evidence>
<evidence type="ECO:0000256" key="12">
    <source>
        <dbReference type="HAMAP-Rule" id="MF_02004"/>
    </source>
</evidence>
<feature type="domain" description="Valyl-tRNA synthetase tRNA-binding arm" evidence="15">
    <location>
        <begin position="823"/>
        <end position="888"/>
    </location>
</feature>